<dbReference type="Proteomes" id="UP001374535">
    <property type="component" value="Chromosome 2"/>
</dbReference>
<name>A0AAQ3P1G1_VIGMU</name>
<proteinExistence type="predicted"/>
<protein>
    <submittedName>
        <fullName evidence="2">Uncharacterized protein</fullName>
    </submittedName>
</protein>
<organism evidence="2 3">
    <name type="scientific">Vigna mungo</name>
    <name type="common">Black gram</name>
    <name type="synonym">Phaseolus mungo</name>
    <dbReference type="NCBI Taxonomy" id="3915"/>
    <lineage>
        <taxon>Eukaryota</taxon>
        <taxon>Viridiplantae</taxon>
        <taxon>Streptophyta</taxon>
        <taxon>Embryophyta</taxon>
        <taxon>Tracheophyta</taxon>
        <taxon>Spermatophyta</taxon>
        <taxon>Magnoliopsida</taxon>
        <taxon>eudicotyledons</taxon>
        <taxon>Gunneridae</taxon>
        <taxon>Pentapetalae</taxon>
        <taxon>rosids</taxon>
        <taxon>fabids</taxon>
        <taxon>Fabales</taxon>
        <taxon>Fabaceae</taxon>
        <taxon>Papilionoideae</taxon>
        <taxon>50 kb inversion clade</taxon>
        <taxon>NPAAA clade</taxon>
        <taxon>indigoferoid/millettioid clade</taxon>
        <taxon>Phaseoleae</taxon>
        <taxon>Vigna</taxon>
    </lineage>
</organism>
<dbReference type="EMBL" id="CP144699">
    <property type="protein sequence ID" value="WVZ19895.1"/>
    <property type="molecule type" value="Genomic_DNA"/>
</dbReference>
<keyword evidence="3" id="KW-1185">Reference proteome</keyword>
<dbReference type="AlphaFoldDB" id="A0AAQ3P1G1"/>
<feature type="region of interest" description="Disordered" evidence="1">
    <location>
        <begin position="39"/>
        <end position="62"/>
    </location>
</feature>
<accession>A0AAQ3P1G1</accession>
<evidence type="ECO:0000313" key="2">
    <source>
        <dbReference type="EMBL" id="WVZ19895.1"/>
    </source>
</evidence>
<evidence type="ECO:0000256" key="1">
    <source>
        <dbReference type="SAM" id="MobiDB-lite"/>
    </source>
</evidence>
<gene>
    <name evidence="2" type="ORF">V8G54_007217</name>
</gene>
<reference evidence="2 3" key="1">
    <citation type="journal article" date="2023" name="Life. Sci Alliance">
        <title>Evolutionary insights into 3D genome organization and epigenetic landscape of Vigna mungo.</title>
        <authorList>
            <person name="Junaid A."/>
            <person name="Singh B."/>
            <person name="Bhatia S."/>
        </authorList>
    </citation>
    <scope>NUCLEOTIDE SEQUENCE [LARGE SCALE GENOMIC DNA]</scope>
    <source>
        <strain evidence="2">Urdbean</strain>
    </source>
</reference>
<evidence type="ECO:0000313" key="3">
    <source>
        <dbReference type="Proteomes" id="UP001374535"/>
    </source>
</evidence>
<sequence length="111" mass="12232">MRSTPSSSPVNPEIRKFQLSWNPKLSRCSTSRASRAILNASPSSVTSKTCRRTHKSQTPLMHEASTGIVEDRLCLLQHLAAEASVIAKTTMMPTSFTCKFLNQQNPNSSKP</sequence>